<gene>
    <name evidence="3" type="ORF">E0W69_005210</name>
</gene>
<dbReference type="Proteomes" id="UP000292424">
    <property type="component" value="Chromosome"/>
</dbReference>
<dbReference type="Gene3D" id="2.40.128.520">
    <property type="match status" value="1"/>
</dbReference>
<dbReference type="OrthoDB" id="670849at2"/>
<dbReference type="Pfam" id="PF09917">
    <property type="entry name" value="DUF2147"/>
    <property type="match status" value="1"/>
</dbReference>
<protein>
    <submittedName>
        <fullName evidence="3">DUF2147 domain-containing protein</fullName>
    </submittedName>
</protein>
<dbReference type="EMBL" id="CP044016">
    <property type="protein sequence ID" value="QES88087.1"/>
    <property type="molecule type" value="Genomic_DNA"/>
</dbReference>
<feature type="chain" id="PRO_5024452409" evidence="1">
    <location>
        <begin position="28"/>
        <end position="130"/>
    </location>
</feature>
<dbReference type="KEGG" id="arac:E0W69_005210"/>
<keyword evidence="1" id="KW-0732">Signal</keyword>
<feature type="signal peptide" evidence="1">
    <location>
        <begin position="1"/>
        <end position="27"/>
    </location>
</feature>
<name>A0A5P2FYS9_9BACT</name>
<evidence type="ECO:0000259" key="2">
    <source>
        <dbReference type="Pfam" id="PF09917"/>
    </source>
</evidence>
<dbReference type="AlphaFoldDB" id="A0A5P2FYS9"/>
<evidence type="ECO:0000313" key="4">
    <source>
        <dbReference type="Proteomes" id="UP000292424"/>
    </source>
</evidence>
<dbReference type="InterPro" id="IPR019223">
    <property type="entry name" value="DUF2147"/>
</dbReference>
<feature type="domain" description="DUF2147" evidence="2">
    <location>
        <begin position="62"/>
        <end position="128"/>
    </location>
</feature>
<reference evidence="3 4" key="1">
    <citation type="submission" date="2019-09" db="EMBL/GenBank/DDBJ databases">
        <title>Complete genome sequence of Arachidicoccus sp. B3-10 isolated from apple orchard soil.</title>
        <authorList>
            <person name="Kim H.S."/>
            <person name="Han K.-I."/>
            <person name="Suh M.K."/>
            <person name="Lee K.C."/>
            <person name="Eom M.K."/>
            <person name="Kim J.-S."/>
            <person name="Kang S.W."/>
            <person name="Sin Y."/>
            <person name="Lee J.-S."/>
        </authorList>
    </citation>
    <scope>NUCLEOTIDE SEQUENCE [LARGE SCALE GENOMIC DNA]</scope>
    <source>
        <strain evidence="3 4">B3-10</strain>
    </source>
</reference>
<evidence type="ECO:0000256" key="1">
    <source>
        <dbReference type="SAM" id="SignalP"/>
    </source>
</evidence>
<keyword evidence="4" id="KW-1185">Reference proteome</keyword>
<accession>A0A5P2FYS9</accession>
<sequence length="130" mass="14383">MYKQNTFVMYKVLFSFLLMLVSIAGFSQNTKDPIIGKWTDDAQDRTIEFVAQGDHFNAVILKAKDGSLVGKTQISGLQINGSNAYKNGTIYVIKQGKTASCTAKINGNNQLVITGKMGFFSKSQTWTRTK</sequence>
<dbReference type="RefSeq" id="WP_150136672.1">
    <property type="nucleotide sequence ID" value="NZ_CP044016.1"/>
</dbReference>
<organism evidence="3 4">
    <name type="scientific">Rhizosphaericola mali</name>
    <dbReference type="NCBI Taxonomy" id="2545455"/>
    <lineage>
        <taxon>Bacteria</taxon>
        <taxon>Pseudomonadati</taxon>
        <taxon>Bacteroidota</taxon>
        <taxon>Chitinophagia</taxon>
        <taxon>Chitinophagales</taxon>
        <taxon>Chitinophagaceae</taxon>
        <taxon>Rhizosphaericola</taxon>
    </lineage>
</organism>
<evidence type="ECO:0000313" key="3">
    <source>
        <dbReference type="EMBL" id="QES88087.1"/>
    </source>
</evidence>
<proteinExistence type="predicted"/>